<dbReference type="RefSeq" id="WP_121854556.1">
    <property type="nucleotide sequence ID" value="NZ_CP037952.1"/>
</dbReference>
<evidence type="ECO:0000313" key="5">
    <source>
        <dbReference type="EMBL" id="RJY07523.1"/>
    </source>
</evidence>
<protein>
    <recommendedName>
        <fullName evidence="3">Der GTPase-activating protein YihI</fullName>
    </recommendedName>
</protein>
<feature type="compositionally biased region" description="Low complexity" evidence="4">
    <location>
        <begin position="46"/>
        <end position="60"/>
    </location>
</feature>
<comment type="subunit">
    <text evidence="3">Interacts with Der.</text>
</comment>
<dbReference type="AlphaFoldDB" id="A0A3A6TG79"/>
<accession>A0A3A6TG79</accession>
<dbReference type="GO" id="GO:0042254">
    <property type="term" value="P:ribosome biogenesis"/>
    <property type="evidence" value="ECO:0007669"/>
    <property type="project" value="UniProtKB-KW"/>
</dbReference>
<gene>
    <name evidence="3 5" type="primary">yihI</name>
    <name evidence="5" type="ORF">D5R81_15595</name>
</gene>
<proteinExistence type="inferred from homology"/>
<dbReference type="OrthoDB" id="5677577at2"/>
<feature type="compositionally biased region" description="Basic residues" evidence="4">
    <location>
        <begin position="29"/>
        <end position="41"/>
    </location>
</feature>
<evidence type="ECO:0000313" key="6">
    <source>
        <dbReference type="Proteomes" id="UP000273022"/>
    </source>
</evidence>
<evidence type="ECO:0000256" key="3">
    <source>
        <dbReference type="HAMAP-Rule" id="MF_01058"/>
    </source>
</evidence>
<keyword evidence="6" id="KW-1185">Reference proteome</keyword>
<dbReference type="Proteomes" id="UP000273022">
    <property type="component" value="Unassembled WGS sequence"/>
</dbReference>
<organism evidence="5 6">
    <name type="scientific">Parashewanella spongiae</name>
    <dbReference type="NCBI Taxonomy" id="342950"/>
    <lineage>
        <taxon>Bacteria</taxon>
        <taxon>Pseudomonadati</taxon>
        <taxon>Pseudomonadota</taxon>
        <taxon>Gammaproteobacteria</taxon>
        <taxon>Alteromonadales</taxon>
        <taxon>Shewanellaceae</taxon>
        <taxon>Parashewanella</taxon>
    </lineage>
</organism>
<keyword evidence="1 3" id="KW-0343">GTPase activation</keyword>
<feature type="compositionally biased region" description="Basic and acidic residues" evidence="4">
    <location>
        <begin position="81"/>
        <end position="93"/>
    </location>
</feature>
<feature type="region of interest" description="Disordered" evidence="4">
    <location>
        <begin position="1"/>
        <end position="93"/>
    </location>
</feature>
<evidence type="ECO:0000256" key="4">
    <source>
        <dbReference type="SAM" id="MobiDB-lite"/>
    </source>
</evidence>
<dbReference type="Pfam" id="PF04220">
    <property type="entry name" value="YihI"/>
    <property type="match status" value="1"/>
</dbReference>
<dbReference type="InterPro" id="IPR007336">
    <property type="entry name" value="YihI"/>
</dbReference>
<keyword evidence="2 3" id="KW-0690">Ribosome biogenesis</keyword>
<name>A0A3A6TG79_9GAMM</name>
<comment type="caution">
    <text evidence="5">The sequence shown here is derived from an EMBL/GenBank/DDBJ whole genome shotgun (WGS) entry which is preliminary data.</text>
</comment>
<feature type="region of interest" description="Disordered" evidence="4">
    <location>
        <begin position="143"/>
        <end position="162"/>
    </location>
</feature>
<comment type="function">
    <text evidence="3">A GTPase-activating protein (GAP) that modifies Der/EngA GTPase function. May play a role in ribosome biogenesis.</text>
</comment>
<evidence type="ECO:0000256" key="2">
    <source>
        <dbReference type="ARBA" id="ARBA00022517"/>
    </source>
</evidence>
<reference evidence="5 6" key="1">
    <citation type="submission" date="2018-09" db="EMBL/GenBank/DDBJ databases">
        <title>Phylogeny of the Shewanellaceae, and recommendation for two new genera, Pseudoshewanella and Parashewanella.</title>
        <authorList>
            <person name="Wang G."/>
        </authorList>
    </citation>
    <scope>NUCLEOTIDE SEQUENCE [LARGE SCALE GENOMIC DNA]</scope>
    <source>
        <strain evidence="5 6">KCTC 22492</strain>
    </source>
</reference>
<dbReference type="GO" id="GO:0005096">
    <property type="term" value="F:GTPase activator activity"/>
    <property type="evidence" value="ECO:0007669"/>
    <property type="project" value="UniProtKB-KW"/>
</dbReference>
<comment type="similarity">
    <text evidence="3">Belongs to the YihI family.</text>
</comment>
<dbReference type="HAMAP" id="MF_01058">
    <property type="entry name" value="GAP_YihI"/>
    <property type="match status" value="1"/>
</dbReference>
<sequence length="178" mass="20082">MPRSKKTRKVSENGPKNAPRTKKEDRSSVSKKRNNGKKSGSRHNEQQLAAQKGGSAAAVAKDARHGSKKPVILNIATPELRQPETKVKQPKLTDEQKLLQLEDNPRLNKLLDRLEEGKVLSNEDQQWLDSQLDQIESLMNKLGLNDSVETQPKKAKNSDDELFERFESGADLLKDYQN</sequence>
<dbReference type="EMBL" id="QYYH01000117">
    <property type="protein sequence ID" value="RJY07523.1"/>
    <property type="molecule type" value="Genomic_DNA"/>
</dbReference>
<dbReference type="NCBIfam" id="NF003560">
    <property type="entry name" value="PRK05244.1-1"/>
    <property type="match status" value="1"/>
</dbReference>
<evidence type="ECO:0000256" key="1">
    <source>
        <dbReference type="ARBA" id="ARBA00022468"/>
    </source>
</evidence>